<proteinExistence type="predicted"/>
<evidence type="ECO:0000313" key="3">
    <source>
        <dbReference type="Proteomes" id="UP000027238"/>
    </source>
</evidence>
<name>A0A066WUX9_COLSU</name>
<evidence type="ECO:0000256" key="1">
    <source>
        <dbReference type="SAM" id="MobiDB-lite"/>
    </source>
</evidence>
<keyword evidence="3" id="KW-1185">Reference proteome</keyword>
<gene>
    <name evidence="2" type="ORF">CSUB01_10763</name>
</gene>
<dbReference type="HOGENOM" id="CLU_1704127_0_0_1"/>
<dbReference type="Proteomes" id="UP000027238">
    <property type="component" value="Unassembled WGS sequence"/>
</dbReference>
<dbReference type="OrthoDB" id="4836780at2759"/>
<feature type="compositionally biased region" description="Basic and acidic residues" evidence="1">
    <location>
        <begin position="135"/>
        <end position="146"/>
    </location>
</feature>
<dbReference type="EMBL" id="JMSE01001503">
    <property type="protein sequence ID" value="KDN60497.1"/>
    <property type="molecule type" value="Genomic_DNA"/>
</dbReference>
<sequence length="154" mass="17886">MRFYIVPNLTKENPSTDAEYRKFFYRAFAGHKDGSRLSFQGYFRAIIVYGGEAHLKTSLRAGSRDKFLALCKKQPDLLKQYRAEAQEAGILSPQENFFDRVIFANHPEFFWTVPITSVTYTKHNTTAQKKSKNKRNPEQEEEDRKKSSSSPPLR</sequence>
<dbReference type="AlphaFoldDB" id="A0A066WUX9"/>
<evidence type="ECO:0000313" key="2">
    <source>
        <dbReference type="EMBL" id="KDN60497.1"/>
    </source>
</evidence>
<accession>A0A066WUX9</accession>
<reference evidence="3" key="1">
    <citation type="journal article" date="2014" name="Genome Announc.">
        <title>Draft genome sequence of Colletotrichum sublineola, a destructive pathogen of cultivated sorghum.</title>
        <authorList>
            <person name="Baroncelli R."/>
            <person name="Sanz-Martin J.M."/>
            <person name="Rech G.E."/>
            <person name="Sukno S.A."/>
            <person name="Thon M.R."/>
        </authorList>
    </citation>
    <scope>NUCLEOTIDE SEQUENCE [LARGE SCALE GENOMIC DNA]</scope>
    <source>
        <strain evidence="3">TX430BB</strain>
    </source>
</reference>
<feature type="region of interest" description="Disordered" evidence="1">
    <location>
        <begin position="124"/>
        <end position="154"/>
    </location>
</feature>
<comment type="caution">
    <text evidence="2">The sequence shown here is derived from an EMBL/GenBank/DDBJ whole genome shotgun (WGS) entry which is preliminary data.</text>
</comment>
<organism evidence="2 3">
    <name type="scientific">Colletotrichum sublineola</name>
    <name type="common">Sorghum anthracnose fungus</name>
    <dbReference type="NCBI Taxonomy" id="1173701"/>
    <lineage>
        <taxon>Eukaryota</taxon>
        <taxon>Fungi</taxon>
        <taxon>Dikarya</taxon>
        <taxon>Ascomycota</taxon>
        <taxon>Pezizomycotina</taxon>
        <taxon>Sordariomycetes</taxon>
        <taxon>Hypocreomycetidae</taxon>
        <taxon>Glomerellales</taxon>
        <taxon>Glomerellaceae</taxon>
        <taxon>Colletotrichum</taxon>
        <taxon>Colletotrichum graminicola species complex</taxon>
    </lineage>
</organism>
<protein>
    <submittedName>
        <fullName evidence="2">Uncharacterized protein</fullName>
    </submittedName>
</protein>